<dbReference type="EMBL" id="PKPP01001495">
    <property type="protein sequence ID" value="PWA82227.1"/>
    <property type="molecule type" value="Genomic_DNA"/>
</dbReference>
<evidence type="ECO:0000256" key="1">
    <source>
        <dbReference type="SAM" id="MobiDB-lite"/>
    </source>
</evidence>
<dbReference type="PANTHER" id="PTHR34222">
    <property type="entry name" value="GAG_PRE-INTEGRS DOMAIN-CONTAINING PROTEIN"/>
    <property type="match status" value="1"/>
</dbReference>
<dbReference type="Proteomes" id="UP000245207">
    <property type="component" value="Unassembled WGS sequence"/>
</dbReference>
<evidence type="ECO:0000313" key="3">
    <source>
        <dbReference type="Proteomes" id="UP000245207"/>
    </source>
</evidence>
<keyword evidence="3" id="KW-1185">Reference proteome</keyword>
<proteinExistence type="predicted"/>
<dbReference type="AlphaFoldDB" id="A0A2U1P916"/>
<reference evidence="2 3" key="1">
    <citation type="journal article" date="2018" name="Mol. Plant">
        <title>The genome of Artemisia annua provides insight into the evolution of Asteraceae family and artemisinin biosynthesis.</title>
        <authorList>
            <person name="Shen Q."/>
            <person name="Zhang L."/>
            <person name="Liao Z."/>
            <person name="Wang S."/>
            <person name="Yan T."/>
            <person name="Shi P."/>
            <person name="Liu M."/>
            <person name="Fu X."/>
            <person name="Pan Q."/>
            <person name="Wang Y."/>
            <person name="Lv Z."/>
            <person name="Lu X."/>
            <person name="Zhang F."/>
            <person name="Jiang W."/>
            <person name="Ma Y."/>
            <person name="Chen M."/>
            <person name="Hao X."/>
            <person name="Li L."/>
            <person name="Tang Y."/>
            <person name="Lv G."/>
            <person name="Zhou Y."/>
            <person name="Sun X."/>
            <person name="Brodelius P.E."/>
            <person name="Rose J.K.C."/>
            <person name="Tang K."/>
        </authorList>
    </citation>
    <scope>NUCLEOTIDE SEQUENCE [LARGE SCALE GENOMIC DNA]</scope>
    <source>
        <strain evidence="3">cv. Huhao1</strain>
        <tissue evidence="2">Leaf</tissue>
    </source>
</reference>
<organism evidence="2 3">
    <name type="scientific">Artemisia annua</name>
    <name type="common">Sweet wormwood</name>
    <dbReference type="NCBI Taxonomy" id="35608"/>
    <lineage>
        <taxon>Eukaryota</taxon>
        <taxon>Viridiplantae</taxon>
        <taxon>Streptophyta</taxon>
        <taxon>Embryophyta</taxon>
        <taxon>Tracheophyta</taxon>
        <taxon>Spermatophyta</taxon>
        <taxon>Magnoliopsida</taxon>
        <taxon>eudicotyledons</taxon>
        <taxon>Gunneridae</taxon>
        <taxon>Pentapetalae</taxon>
        <taxon>asterids</taxon>
        <taxon>campanulids</taxon>
        <taxon>Asterales</taxon>
        <taxon>Asteraceae</taxon>
        <taxon>Asteroideae</taxon>
        <taxon>Anthemideae</taxon>
        <taxon>Artemisiinae</taxon>
        <taxon>Artemisia</taxon>
    </lineage>
</organism>
<name>A0A2U1P916_ARTAN</name>
<comment type="caution">
    <text evidence="2">The sequence shown here is derived from an EMBL/GenBank/DDBJ whole genome shotgun (WGS) entry which is preliminary data.</text>
</comment>
<protein>
    <submittedName>
        <fullName evidence="2">Uncharacterized protein</fullName>
    </submittedName>
</protein>
<dbReference type="OrthoDB" id="1745225at2759"/>
<gene>
    <name evidence="2" type="ORF">CTI12_AA171680</name>
</gene>
<dbReference type="PANTHER" id="PTHR34222:SF97">
    <property type="entry name" value="CATALYTIC REGION, PUTATIVE-RELATED"/>
    <property type="match status" value="1"/>
</dbReference>
<sequence>MIVPLPSVENACSLLLQEESQRLLFGSSSGVESTALYSKGYVKDKCSICGFKWHPPEKCWEKVGYPAWHPKHKVASRQSKPNQNQNRNQFQGVPRIAAHVESGNISFTPQQFEQLLKSVKQMNVFNGGEEEFDHQFTAGIACLSSCLDMLEILEDWIYDTGASDHMTPVQDDVFDPYLLQIKPQIRLPNGETLVISHVGKFLSPLPTTLPCNFESNHACDEFDVPPTTSDQSNPSSNAPNVPASSQSEVNQTPIQS</sequence>
<feature type="compositionally biased region" description="Low complexity" evidence="1">
    <location>
        <begin position="231"/>
        <end position="247"/>
    </location>
</feature>
<evidence type="ECO:0000313" key="2">
    <source>
        <dbReference type="EMBL" id="PWA82227.1"/>
    </source>
</evidence>
<feature type="region of interest" description="Disordered" evidence="1">
    <location>
        <begin position="222"/>
        <end position="256"/>
    </location>
</feature>
<accession>A0A2U1P916</accession>